<evidence type="ECO:0000313" key="8">
    <source>
        <dbReference type="EMBL" id="MCH7410691.1"/>
    </source>
</evidence>
<dbReference type="EMBL" id="JAKZGP010000044">
    <property type="protein sequence ID" value="MCH7410691.1"/>
    <property type="molecule type" value="Genomic_DNA"/>
</dbReference>
<evidence type="ECO:0000256" key="3">
    <source>
        <dbReference type="ARBA" id="ARBA00022729"/>
    </source>
</evidence>
<protein>
    <submittedName>
        <fullName evidence="8">RagB/SusD family nutrient uptake outer membrane protein</fullName>
    </submittedName>
</protein>
<evidence type="ECO:0000256" key="4">
    <source>
        <dbReference type="ARBA" id="ARBA00023136"/>
    </source>
</evidence>
<feature type="domain" description="RagB/SusD" evidence="6">
    <location>
        <begin position="343"/>
        <end position="461"/>
    </location>
</feature>
<accession>A0ABS9V2T2</accession>
<keyword evidence="5" id="KW-0998">Cell outer membrane</keyword>
<evidence type="ECO:0000256" key="5">
    <source>
        <dbReference type="ARBA" id="ARBA00023237"/>
    </source>
</evidence>
<sequence length="461" mass="53217">MKNIKYFLIKLLIVLTLPGCEEFLDSKPSKDLVVPVNLMDLSALLDNSSVMNVSPSISLISSDDVFTTESGWLGFRQDWERDAYLWRKEVYEGVTFVPDWSLPYMQVFYANIVLEQLEKINTKPSEQELYNRVMGSALFYRANAFFELSQLYTPFYSWNDKTEGMGIPLKLDADINNWEKRASLQETYDQIASDIKAAAELLPDKPVFPNRPSKQAAYALLARMFLASEEYVQAELYADLSLQINSELIDYSYLASASTMPVPQYVYPIPFDNPEVIYFQQLANDSFHSSELVFVDSTLYNSYHERDLRKQLFFYENFSLGGANFQGSYTGTFMKFSGLAINELYLISAESKARLNKIPEAMSMLNSLLVTRYETSDYMEYMTNSQEEALQIILIERRKELLFRGTNRWSDLRRLNRDPRFAVTLERSIGDKNATLIPGDSRYVLPIPEVELDYNDLEQNP</sequence>
<feature type="domain" description="SusD-like N-terminal" evidence="7">
    <location>
        <begin position="22"/>
        <end position="226"/>
    </location>
</feature>
<dbReference type="InterPro" id="IPR033985">
    <property type="entry name" value="SusD-like_N"/>
</dbReference>
<dbReference type="Gene3D" id="1.25.40.390">
    <property type="match status" value="1"/>
</dbReference>
<gene>
    <name evidence="8" type="ORF">MM239_14885</name>
</gene>
<reference evidence="8" key="1">
    <citation type="submission" date="2022-03" db="EMBL/GenBank/DDBJ databases">
        <title>De novo assembled genomes of Belliella spp. (Cyclobacteriaceae) strains.</title>
        <authorList>
            <person name="Szabo A."/>
            <person name="Korponai K."/>
            <person name="Felfoldi T."/>
        </authorList>
    </citation>
    <scope>NUCLEOTIDE SEQUENCE</scope>
    <source>
        <strain evidence="8">DSM 111904</strain>
    </source>
</reference>
<dbReference type="InterPro" id="IPR012944">
    <property type="entry name" value="SusD_RagB_dom"/>
</dbReference>
<comment type="subcellular location">
    <subcellularLocation>
        <location evidence="1">Cell outer membrane</location>
    </subcellularLocation>
</comment>
<dbReference type="Pfam" id="PF14322">
    <property type="entry name" value="SusD-like_3"/>
    <property type="match status" value="1"/>
</dbReference>
<keyword evidence="4" id="KW-0472">Membrane</keyword>
<proteinExistence type="inferred from homology"/>
<organism evidence="8 9">
    <name type="scientific">Belliella filtrata</name>
    <dbReference type="NCBI Taxonomy" id="2923435"/>
    <lineage>
        <taxon>Bacteria</taxon>
        <taxon>Pseudomonadati</taxon>
        <taxon>Bacteroidota</taxon>
        <taxon>Cytophagia</taxon>
        <taxon>Cytophagales</taxon>
        <taxon>Cyclobacteriaceae</taxon>
        <taxon>Belliella</taxon>
    </lineage>
</organism>
<dbReference type="RefSeq" id="WP_241349052.1">
    <property type="nucleotide sequence ID" value="NZ_JAKZGP010000044.1"/>
</dbReference>
<keyword evidence="9" id="KW-1185">Reference proteome</keyword>
<comment type="similarity">
    <text evidence="2">Belongs to the SusD family.</text>
</comment>
<keyword evidence="3" id="KW-0732">Signal</keyword>
<name>A0ABS9V2T2_9BACT</name>
<evidence type="ECO:0000256" key="1">
    <source>
        <dbReference type="ARBA" id="ARBA00004442"/>
    </source>
</evidence>
<comment type="caution">
    <text evidence="8">The sequence shown here is derived from an EMBL/GenBank/DDBJ whole genome shotgun (WGS) entry which is preliminary data.</text>
</comment>
<dbReference type="SUPFAM" id="SSF48452">
    <property type="entry name" value="TPR-like"/>
    <property type="match status" value="1"/>
</dbReference>
<dbReference type="InterPro" id="IPR011990">
    <property type="entry name" value="TPR-like_helical_dom_sf"/>
</dbReference>
<dbReference type="Pfam" id="PF07980">
    <property type="entry name" value="SusD_RagB"/>
    <property type="match status" value="1"/>
</dbReference>
<evidence type="ECO:0000259" key="6">
    <source>
        <dbReference type="Pfam" id="PF07980"/>
    </source>
</evidence>
<evidence type="ECO:0000256" key="2">
    <source>
        <dbReference type="ARBA" id="ARBA00006275"/>
    </source>
</evidence>
<evidence type="ECO:0000313" key="9">
    <source>
        <dbReference type="Proteomes" id="UP001165489"/>
    </source>
</evidence>
<dbReference type="Proteomes" id="UP001165489">
    <property type="component" value="Unassembled WGS sequence"/>
</dbReference>
<evidence type="ECO:0000259" key="7">
    <source>
        <dbReference type="Pfam" id="PF14322"/>
    </source>
</evidence>